<comment type="caution">
    <text evidence="3">The sequence shown here is derived from an EMBL/GenBank/DDBJ whole genome shotgun (WGS) entry which is preliminary data.</text>
</comment>
<keyword evidence="1" id="KW-0804">Transcription</keyword>
<feature type="domain" description="NusG-like N-terminal" evidence="2">
    <location>
        <begin position="1"/>
        <end position="105"/>
    </location>
</feature>
<dbReference type="Gene3D" id="3.30.70.940">
    <property type="entry name" value="NusG, N-terminal domain"/>
    <property type="match status" value="1"/>
</dbReference>
<proteinExistence type="predicted"/>
<evidence type="ECO:0000313" key="4">
    <source>
        <dbReference type="Proteomes" id="UP000472827"/>
    </source>
</evidence>
<gene>
    <name evidence="3" type="ORF">G4923_12325</name>
</gene>
<dbReference type="InterPro" id="IPR006645">
    <property type="entry name" value="NGN-like_dom"/>
</dbReference>
<evidence type="ECO:0000259" key="2">
    <source>
        <dbReference type="SMART" id="SM00738"/>
    </source>
</evidence>
<dbReference type="EMBL" id="JAAILA010000017">
    <property type="protein sequence ID" value="NEX89483.1"/>
    <property type="molecule type" value="Genomic_DNA"/>
</dbReference>
<dbReference type="Proteomes" id="UP000472827">
    <property type="component" value="Unassembled WGS sequence"/>
</dbReference>
<dbReference type="SMART" id="SM00738">
    <property type="entry name" value="NGN"/>
    <property type="match status" value="1"/>
</dbReference>
<dbReference type="SUPFAM" id="SSF82679">
    <property type="entry name" value="N-utilization substance G protein NusG, N-terminal domain"/>
    <property type="match status" value="1"/>
</dbReference>
<reference evidence="3 4" key="1">
    <citation type="submission" date="2020-02" db="EMBL/GenBank/DDBJ databases">
        <title>Genome sequencing of Aeromonas rivipollensis.</title>
        <authorList>
            <person name="Fono-Tamo Ubani E.K."/>
            <person name="Lekota K.E."/>
        </authorList>
    </citation>
    <scope>NUCLEOTIDE SEQUENCE [LARGE SCALE GENOMIC DNA]</scope>
    <source>
        <strain evidence="3 4">G78</strain>
    </source>
</reference>
<sequence length="167" mass="18977">MERWYLACHKTGKHNALRVKAFLAHLNIEVLIPQIRMHQPRLDRPGQIRSVWEPLFPGYLFIHFDPETHHTSKVSACPGLSHLVRFGGVINPLHEAVVDEVLQLVLTVNVEADESIKQLVSPEPQAQKAPALTESQRRQIRRVMAEKNGVTRSALFYAFVEASRCCP</sequence>
<evidence type="ECO:0000256" key="1">
    <source>
        <dbReference type="ARBA" id="ARBA00023163"/>
    </source>
</evidence>
<name>A0ABX0D6N8_9GAMM</name>
<accession>A0ABX0D6N8</accession>
<dbReference type="InterPro" id="IPR036735">
    <property type="entry name" value="NGN_dom_sf"/>
</dbReference>
<protein>
    <submittedName>
        <fullName evidence="3">Antitermination protein NusG</fullName>
    </submittedName>
</protein>
<dbReference type="Pfam" id="PF02357">
    <property type="entry name" value="NusG"/>
    <property type="match status" value="1"/>
</dbReference>
<dbReference type="RefSeq" id="WP_163137239.1">
    <property type="nucleotide sequence ID" value="NZ_JAAILA010000017.1"/>
</dbReference>
<evidence type="ECO:0000313" key="3">
    <source>
        <dbReference type="EMBL" id="NEX89483.1"/>
    </source>
</evidence>
<keyword evidence="4" id="KW-1185">Reference proteome</keyword>
<dbReference type="CDD" id="cd09894">
    <property type="entry name" value="NGN_SP_AnfA1"/>
    <property type="match status" value="1"/>
</dbReference>
<organism evidence="3 4">
    <name type="scientific">Aeromonas rivipollensis</name>
    <dbReference type="NCBI Taxonomy" id="948519"/>
    <lineage>
        <taxon>Bacteria</taxon>
        <taxon>Pseudomonadati</taxon>
        <taxon>Pseudomonadota</taxon>
        <taxon>Gammaproteobacteria</taxon>
        <taxon>Aeromonadales</taxon>
        <taxon>Aeromonadaceae</taxon>
        <taxon>Aeromonas</taxon>
    </lineage>
</organism>